<feature type="domain" description="Cytidylate kinase" evidence="9">
    <location>
        <begin position="3"/>
        <end position="222"/>
    </location>
</feature>
<dbReference type="GO" id="GO:0015949">
    <property type="term" value="P:nucleobase-containing small molecule interconversion"/>
    <property type="evidence" value="ECO:0007669"/>
    <property type="project" value="TreeGrafter"/>
</dbReference>
<dbReference type="Pfam" id="PF02224">
    <property type="entry name" value="Cytidylate_kin"/>
    <property type="match status" value="1"/>
</dbReference>
<evidence type="ECO:0000256" key="6">
    <source>
        <dbReference type="ARBA" id="ARBA00047615"/>
    </source>
</evidence>
<name>A0A3E4QNG1_9ACTN</name>
<dbReference type="GO" id="GO:0005524">
    <property type="term" value="F:ATP binding"/>
    <property type="evidence" value="ECO:0007669"/>
    <property type="project" value="UniProtKB-UniRule"/>
</dbReference>
<evidence type="ECO:0000256" key="4">
    <source>
        <dbReference type="ARBA" id="ARBA00022777"/>
    </source>
</evidence>
<keyword evidence="8" id="KW-0963">Cytoplasm</keyword>
<evidence type="ECO:0000256" key="3">
    <source>
        <dbReference type="ARBA" id="ARBA00022741"/>
    </source>
</evidence>
<reference evidence="10 11" key="1">
    <citation type="submission" date="2018-08" db="EMBL/GenBank/DDBJ databases">
        <title>A genome reference for cultivated species of the human gut microbiota.</title>
        <authorList>
            <person name="Zou Y."/>
            <person name="Xue W."/>
            <person name="Luo G."/>
        </authorList>
    </citation>
    <scope>NUCLEOTIDE SEQUENCE [LARGE SCALE GENOMIC DNA]</scope>
    <source>
        <strain evidence="10 11">TF08-14</strain>
    </source>
</reference>
<dbReference type="NCBIfam" id="TIGR00017">
    <property type="entry name" value="cmk"/>
    <property type="match status" value="1"/>
</dbReference>
<dbReference type="AlphaFoldDB" id="A0A3E4QNG1"/>
<dbReference type="GO" id="GO:0005829">
    <property type="term" value="C:cytosol"/>
    <property type="evidence" value="ECO:0007669"/>
    <property type="project" value="TreeGrafter"/>
</dbReference>
<dbReference type="PANTHER" id="PTHR21299:SF2">
    <property type="entry name" value="CYTIDYLATE KINASE"/>
    <property type="match status" value="1"/>
</dbReference>
<evidence type="ECO:0000313" key="10">
    <source>
        <dbReference type="EMBL" id="RGL07119.1"/>
    </source>
</evidence>
<dbReference type="InterPro" id="IPR003136">
    <property type="entry name" value="Cytidylate_kin"/>
</dbReference>
<evidence type="ECO:0000256" key="1">
    <source>
        <dbReference type="ARBA" id="ARBA00009427"/>
    </source>
</evidence>
<dbReference type="GO" id="GO:0006220">
    <property type="term" value="P:pyrimidine nucleotide metabolic process"/>
    <property type="evidence" value="ECO:0007669"/>
    <property type="project" value="UniProtKB-UniRule"/>
</dbReference>
<keyword evidence="2 8" id="KW-0808">Transferase</keyword>
<evidence type="ECO:0000256" key="7">
    <source>
        <dbReference type="ARBA" id="ARBA00048478"/>
    </source>
</evidence>
<evidence type="ECO:0000256" key="2">
    <source>
        <dbReference type="ARBA" id="ARBA00022679"/>
    </source>
</evidence>
<evidence type="ECO:0000256" key="5">
    <source>
        <dbReference type="ARBA" id="ARBA00022840"/>
    </source>
</evidence>
<keyword evidence="4 8" id="KW-0418">Kinase</keyword>
<dbReference type="CDD" id="cd02020">
    <property type="entry name" value="CMPK"/>
    <property type="match status" value="1"/>
</dbReference>
<comment type="similarity">
    <text evidence="1 8">Belongs to the cytidylate kinase family. Type 1 subfamily.</text>
</comment>
<dbReference type="InterPro" id="IPR027417">
    <property type="entry name" value="P-loop_NTPase"/>
</dbReference>
<dbReference type="InterPro" id="IPR011994">
    <property type="entry name" value="Cytidylate_kinase_dom"/>
</dbReference>
<dbReference type="GO" id="GO:0036431">
    <property type="term" value="F:dCMP kinase activity"/>
    <property type="evidence" value="ECO:0007669"/>
    <property type="project" value="InterPro"/>
</dbReference>
<dbReference type="EC" id="2.7.4.25" evidence="8"/>
<dbReference type="Gene3D" id="3.40.50.300">
    <property type="entry name" value="P-loop containing nucleotide triphosphate hydrolases"/>
    <property type="match status" value="1"/>
</dbReference>
<dbReference type="PANTHER" id="PTHR21299">
    <property type="entry name" value="CYTIDYLATE KINASE/PANTOATE-BETA-ALANINE LIGASE"/>
    <property type="match status" value="1"/>
</dbReference>
<comment type="subcellular location">
    <subcellularLocation>
        <location evidence="8">Cytoplasm</location>
    </subcellularLocation>
</comment>
<evidence type="ECO:0000259" key="9">
    <source>
        <dbReference type="Pfam" id="PF02224"/>
    </source>
</evidence>
<gene>
    <name evidence="8" type="primary">cmk</name>
    <name evidence="10" type="ORF">DXC81_10945</name>
</gene>
<accession>A0A3E4QNG1</accession>
<keyword evidence="3 8" id="KW-0547">Nucleotide-binding</keyword>
<comment type="catalytic activity">
    <reaction evidence="7 8">
        <text>CMP + ATP = CDP + ADP</text>
        <dbReference type="Rhea" id="RHEA:11600"/>
        <dbReference type="ChEBI" id="CHEBI:30616"/>
        <dbReference type="ChEBI" id="CHEBI:58069"/>
        <dbReference type="ChEBI" id="CHEBI:60377"/>
        <dbReference type="ChEBI" id="CHEBI:456216"/>
        <dbReference type="EC" id="2.7.4.25"/>
    </reaction>
</comment>
<organism evidence="10 11">
    <name type="scientific">Collinsella tanakaei</name>
    <dbReference type="NCBI Taxonomy" id="626935"/>
    <lineage>
        <taxon>Bacteria</taxon>
        <taxon>Bacillati</taxon>
        <taxon>Actinomycetota</taxon>
        <taxon>Coriobacteriia</taxon>
        <taxon>Coriobacteriales</taxon>
        <taxon>Coriobacteriaceae</taxon>
        <taxon>Collinsella</taxon>
    </lineage>
</organism>
<dbReference type="Proteomes" id="UP000260943">
    <property type="component" value="Unassembled WGS sequence"/>
</dbReference>
<feature type="binding site" evidence="8">
    <location>
        <begin position="7"/>
        <end position="15"/>
    </location>
    <ligand>
        <name>ATP</name>
        <dbReference type="ChEBI" id="CHEBI:30616"/>
    </ligand>
</feature>
<dbReference type="SUPFAM" id="SSF52540">
    <property type="entry name" value="P-loop containing nucleoside triphosphate hydrolases"/>
    <property type="match status" value="1"/>
</dbReference>
<protein>
    <recommendedName>
        <fullName evidence="8">Cytidylate kinase</fullName>
        <shortName evidence="8">CK</shortName>
        <ecNumber evidence="8">2.7.4.25</ecNumber>
    </recommendedName>
    <alternativeName>
        <fullName evidence="8">Cytidine monophosphate kinase</fullName>
        <shortName evidence="8">CMP kinase</shortName>
    </alternativeName>
</protein>
<dbReference type="GO" id="GO:0036430">
    <property type="term" value="F:CMP kinase activity"/>
    <property type="evidence" value="ECO:0007669"/>
    <property type="project" value="RHEA"/>
</dbReference>
<comment type="caution">
    <text evidence="10">The sequence shown here is derived from an EMBL/GenBank/DDBJ whole genome shotgun (WGS) entry which is preliminary data.</text>
</comment>
<proteinExistence type="inferred from homology"/>
<sequence length="227" mass="25105">MIVAIDGPAGSGKSTIAREIARRMGFEKLDTGALYRTVAFACTLHGVDLDDEDGVVTLSRSLDISFDSAGEATRISVDGRDVSDDIRTPAVDRIVSKVSAYPGVREAMLPVQRLFAQDRDVVAEGRDIGTVVFPNALVKVFLTADPRERARRRVLQRHPGEQLSDEALQREVDETLADLERRDRLDSSREAAPLRAADDAVRIDSSRFTIDEVVDQIRDLISKRRDS</sequence>
<dbReference type="RefSeq" id="WP_117680424.1">
    <property type="nucleotide sequence ID" value="NZ_CALJOO010000087.1"/>
</dbReference>
<keyword evidence="5 8" id="KW-0067">ATP-binding</keyword>
<evidence type="ECO:0000256" key="8">
    <source>
        <dbReference type="HAMAP-Rule" id="MF_00238"/>
    </source>
</evidence>
<dbReference type="EMBL" id="QSRJ01000020">
    <property type="protein sequence ID" value="RGL07119.1"/>
    <property type="molecule type" value="Genomic_DNA"/>
</dbReference>
<evidence type="ECO:0000313" key="11">
    <source>
        <dbReference type="Proteomes" id="UP000260943"/>
    </source>
</evidence>
<dbReference type="HAMAP" id="MF_00238">
    <property type="entry name" value="Cytidyl_kinase_type1"/>
    <property type="match status" value="1"/>
</dbReference>
<comment type="catalytic activity">
    <reaction evidence="6 8">
        <text>dCMP + ATP = dCDP + ADP</text>
        <dbReference type="Rhea" id="RHEA:25094"/>
        <dbReference type="ChEBI" id="CHEBI:30616"/>
        <dbReference type="ChEBI" id="CHEBI:57566"/>
        <dbReference type="ChEBI" id="CHEBI:58593"/>
        <dbReference type="ChEBI" id="CHEBI:456216"/>
        <dbReference type="EC" id="2.7.4.25"/>
    </reaction>
</comment>